<dbReference type="PANTHER" id="PTHR46323">
    <property type="entry name" value="BETA-GALACTOSIDASE"/>
    <property type="match status" value="1"/>
</dbReference>
<dbReference type="InterPro" id="IPR006101">
    <property type="entry name" value="Glyco_hydro_2"/>
</dbReference>
<keyword evidence="7" id="KW-0106">Calcium</keyword>
<proteinExistence type="inferred from homology"/>
<comment type="cofactor">
    <cofactor evidence="2">
        <name>Ca(2+)</name>
        <dbReference type="ChEBI" id="CHEBI:29108"/>
    </cofactor>
</comment>
<evidence type="ECO:0000259" key="11">
    <source>
        <dbReference type="Pfam" id="PF02837"/>
    </source>
</evidence>
<evidence type="ECO:0000313" key="13">
    <source>
        <dbReference type="Proteomes" id="UP000664480"/>
    </source>
</evidence>
<gene>
    <name evidence="12" type="ORF">J0A69_14275</name>
</gene>
<dbReference type="EMBL" id="JAFKCU010000003">
    <property type="protein sequence ID" value="MBN7816611.1"/>
    <property type="molecule type" value="Genomic_DNA"/>
</dbReference>
<feature type="domain" description="Glycosyl hydrolases family 2 sugar binding" evidence="11">
    <location>
        <begin position="60"/>
        <end position="193"/>
    </location>
</feature>
<dbReference type="InterPro" id="IPR013783">
    <property type="entry name" value="Ig-like_fold"/>
</dbReference>
<dbReference type="InterPro" id="IPR006104">
    <property type="entry name" value="Glyco_hydro_2_N"/>
</dbReference>
<dbReference type="InterPro" id="IPR050347">
    <property type="entry name" value="Bact_Beta-galactosidase"/>
</dbReference>
<dbReference type="SUPFAM" id="SSF74650">
    <property type="entry name" value="Galactose mutarotase-like"/>
    <property type="match status" value="1"/>
</dbReference>
<evidence type="ECO:0000259" key="10">
    <source>
        <dbReference type="Pfam" id="PF02836"/>
    </source>
</evidence>
<accession>A0ABS3CJD8</accession>
<comment type="subunit">
    <text evidence="4">Monomer.</text>
</comment>
<dbReference type="InterPro" id="IPR008979">
    <property type="entry name" value="Galactose-bd-like_sf"/>
</dbReference>
<evidence type="ECO:0000313" key="12">
    <source>
        <dbReference type="EMBL" id="MBN7816611.1"/>
    </source>
</evidence>
<dbReference type="Gene3D" id="2.70.98.10">
    <property type="match status" value="1"/>
</dbReference>
<comment type="caution">
    <text evidence="12">The sequence shown here is derived from an EMBL/GenBank/DDBJ whole genome shotgun (WGS) entry which is preliminary data.</text>
</comment>
<dbReference type="Proteomes" id="UP000664480">
    <property type="component" value="Unassembled WGS sequence"/>
</dbReference>
<dbReference type="PRINTS" id="PR00132">
    <property type="entry name" value="GLHYDRLASE2"/>
</dbReference>
<dbReference type="SUPFAM" id="SSF49303">
    <property type="entry name" value="beta-Galactosidase/glucuronidase domain"/>
    <property type="match status" value="1"/>
</dbReference>
<evidence type="ECO:0000256" key="6">
    <source>
        <dbReference type="ARBA" id="ARBA00022801"/>
    </source>
</evidence>
<dbReference type="InterPro" id="IPR036156">
    <property type="entry name" value="Beta-gal/glucu_dom_sf"/>
</dbReference>
<dbReference type="Pfam" id="PF02837">
    <property type="entry name" value="Glyco_hydro_2_N"/>
    <property type="match status" value="1"/>
</dbReference>
<evidence type="ECO:0000259" key="9">
    <source>
        <dbReference type="Pfam" id="PF00703"/>
    </source>
</evidence>
<keyword evidence="13" id="KW-1185">Reference proteome</keyword>
<sequence>MNFLFRVGLLWFFFNFTLLVSGNAQNPYSYNRIYLSGKDAATAVNWKFRVSEGRNAGTWSQIPVPSNWEMHGFGTFNYGHDHRDKSKTLGKEIGEYKTSFFAPREWKGKVIRLVFDGVMTDTEVRVNGKIVGVVHQGGFYRFGYEIDSYLNLGKENTLEVKVSKRSANESVNKAEREADFWIFGGIFRPVFLEVFPENHFTRIALDPKGTGDFKALLTLNDVPKDSKIELDLIDPKTGKSIDKISQEVDSDSIWMTHHFLNIKTWNPESPNLYDAIFRLIEEGEITYEKTERFGFRTVELRPKDGIYINDNKVVFKGVNRHSFYPNTGRALSEQNHLEDIALMKAMNMNAVRMSHYPPDERFLELTDSLGLFVLDEVTGWQDAYDTEVGPKLVLETILKDANHPSVVIWDHGNEGGWNFENEKGFHEYDIQDRPVIYPWLLRNNIDTFHYPTYNTKEGRFDKSGEIFMPTEFLHGLYDGGLGAGLNDFWNKYSKSPLHAGGFLWVFSDEAVLRDDLEGKLDTDGNHAPDGILGPFREKEGSFYTIRSVWSPIQLADFDPKEAFDGKVLLSNHYLFSDLETAYLEVEVLKIKGWEGTNVLSSKKISLPSLMPGQSEMIDLELPDNWKSGDILKIKAFGIHGKEVNEWALSIHKPLEGNKSYFDQSGIEVYPIKVRESVSDLQIEVDGRIYFFGKSNGTLEMVKVNRKFFYLSQNPTIEGVESKVKNVSWKKLKDGSIQVKAIYEAYPTEVTWTVLPTSELKFEAMAPTSPVDSPLLGLGFSYPESKIKSANFIGNGPYRVWGNRMEGVGFGLWQKEFNNTQTGYSFDSLVYPEFKGFYSDFHALQIFTEDGEIDIRSNTPNLFLSLFKPQYPDDSTPGIKPVQTVSDIAFLYKIPAIGTKFHTAEEMTPAVTLGPKTVYEKLELWFRFR</sequence>
<dbReference type="InterPro" id="IPR017853">
    <property type="entry name" value="GH"/>
</dbReference>
<dbReference type="RefSeq" id="WP_206587285.1">
    <property type="nucleotide sequence ID" value="NZ_JAFKCU010000003.1"/>
</dbReference>
<dbReference type="InterPro" id="IPR011013">
    <property type="entry name" value="Gal_mutarotase_sf_dom"/>
</dbReference>
<reference evidence="12 13" key="1">
    <citation type="submission" date="2021-03" db="EMBL/GenBank/DDBJ databases">
        <title>novel species isolated from a fishpond in China.</title>
        <authorList>
            <person name="Lu H."/>
            <person name="Cai Z."/>
        </authorList>
    </citation>
    <scope>NUCLEOTIDE SEQUENCE [LARGE SCALE GENOMIC DNA]</scope>
    <source>
        <strain evidence="12 13">YJ13C</strain>
    </source>
</reference>
<name>A0ABS3CJD8_9BACT</name>
<dbReference type="Gene3D" id="2.60.120.260">
    <property type="entry name" value="Galactose-binding domain-like"/>
    <property type="match status" value="1"/>
</dbReference>
<dbReference type="Gene3D" id="3.20.20.80">
    <property type="entry name" value="Glycosidases"/>
    <property type="match status" value="1"/>
</dbReference>
<evidence type="ECO:0000256" key="3">
    <source>
        <dbReference type="ARBA" id="ARBA00007401"/>
    </source>
</evidence>
<protein>
    <recommendedName>
        <fullName evidence="5">beta-galactosidase</fullName>
        <ecNumber evidence="5">3.2.1.23</ecNumber>
    </recommendedName>
</protein>
<dbReference type="InterPro" id="IPR006103">
    <property type="entry name" value="Glyco_hydro_2_cat"/>
</dbReference>
<dbReference type="Pfam" id="PF02836">
    <property type="entry name" value="Glyco_hydro_2_C"/>
    <property type="match status" value="1"/>
</dbReference>
<keyword evidence="8" id="KW-0326">Glycosidase</keyword>
<evidence type="ECO:0000256" key="5">
    <source>
        <dbReference type="ARBA" id="ARBA00012756"/>
    </source>
</evidence>
<comment type="similarity">
    <text evidence="3">Belongs to the glycosyl hydrolase 2 family.</text>
</comment>
<comment type="catalytic activity">
    <reaction evidence="1">
        <text>Hydrolysis of terminal non-reducing beta-D-galactose residues in beta-D-galactosides.</text>
        <dbReference type="EC" id="3.2.1.23"/>
    </reaction>
</comment>
<feature type="domain" description="Glycoside hydrolase family 2 catalytic" evidence="10">
    <location>
        <begin position="304"/>
        <end position="422"/>
    </location>
</feature>
<dbReference type="EC" id="3.2.1.23" evidence="5"/>
<feature type="domain" description="Glycoside hydrolase family 2 immunoglobulin-like beta-sandwich" evidence="9">
    <location>
        <begin position="206"/>
        <end position="296"/>
    </location>
</feature>
<evidence type="ECO:0000256" key="2">
    <source>
        <dbReference type="ARBA" id="ARBA00001913"/>
    </source>
</evidence>
<dbReference type="Pfam" id="PF00703">
    <property type="entry name" value="Glyco_hydro_2"/>
    <property type="match status" value="1"/>
</dbReference>
<dbReference type="SUPFAM" id="SSF49785">
    <property type="entry name" value="Galactose-binding domain-like"/>
    <property type="match status" value="1"/>
</dbReference>
<organism evidence="12 13">
    <name type="scientific">Algoriphagus pacificus</name>
    <dbReference type="NCBI Taxonomy" id="2811234"/>
    <lineage>
        <taxon>Bacteria</taxon>
        <taxon>Pseudomonadati</taxon>
        <taxon>Bacteroidota</taxon>
        <taxon>Cytophagia</taxon>
        <taxon>Cytophagales</taxon>
        <taxon>Cyclobacteriaceae</taxon>
        <taxon>Algoriphagus</taxon>
    </lineage>
</organism>
<keyword evidence="6" id="KW-0378">Hydrolase</keyword>
<evidence type="ECO:0000256" key="4">
    <source>
        <dbReference type="ARBA" id="ARBA00011245"/>
    </source>
</evidence>
<evidence type="ECO:0000256" key="7">
    <source>
        <dbReference type="ARBA" id="ARBA00022837"/>
    </source>
</evidence>
<evidence type="ECO:0000256" key="1">
    <source>
        <dbReference type="ARBA" id="ARBA00001412"/>
    </source>
</evidence>
<evidence type="ECO:0000256" key="8">
    <source>
        <dbReference type="ARBA" id="ARBA00023295"/>
    </source>
</evidence>
<dbReference type="PANTHER" id="PTHR46323:SF2">
    <property type="entry name" value="BETA-GALACTOSIDASE"/>
    <property type="match status" value="1"/>
</dbReference>
<dbReference type="SUPFAM" id="SSF51445">
    <property type="entry name" value="(Trans)glycosidases"/>
    <property type="match status" value="1"/>
</dbReference>
<dbReference type="InterPro" id="IPR006102">
    <property type="entry name" value="Ig-like_GH2"/>
</dbReference>
<dbReference type="Gene3D" id="2.60.40.10">
    <property type="entry name" value="Immunoglobulins"/>
    <property type="match status" value="1"/>
</dbReference>
<dbReference type="InterPro" id="IPR014718">
    <property type="entry name" value="GH-type_carb-bd"/>
</dbReference>